<organism evidence="3 4">
    <name type="scientific">Flagellimonas algicola</name>
    <dbReference type="NCBI Taxonomy" id="2583815"/>
    <lineage>
        <taxon>Bacteria</taxon>
        <taxon>Pseudomonadati</taxon>
        <taxon>Bacteroidota</taxon>
        <taxon>Flavobacteriia</taxon>
        <taxon>Flavobacteriales</taxon>
        <taxon>Flavobacteriaceae</taxon>
        <taxon>Flagellimonas</taxon>
    </lineage>
</organism>
<dbReference type="SUPFAM" id="SSF53383">
    <property type="entry name" value="PLP-dependent transferases"/>
    <property type="match status" value="1"/>
</dbReference>
<evidence type="ECO:0000256" key="2">
    <source>
        <dbReference type="RuleBase" id="RU004508"/>
    </source>
</evidence>
<dbReference type="PIRSF" id="PIRSF000390">
    <property type="entry name" value="PLP_StrS"/>
    <property type="match status" value="1"/>
</dbReference>
<dbReference type="RefSeq" id="WP_138836818.1">
    <property type="nucleotide sequence ID" value="NZ_VCNI01000002.1"/>
</dbReference>
<dbReference type="Pfam" id="PF01041">
    <property type="entry name" value="DegT_DnrJ_EryC1"/>
    <property type="match status" value="1"/>
</dbReference>
<gene>
    <name evidence="3" type="ORF">FGG15_12790</name>
</gene>
<dbReference type="InterPro" id="IPR015422">
    <property type="entry name" value="PyrdxlP-dep_Trfase_small"/>
</dbReference>
<name>A0ABY2WJN4_9FLAO</name>
<dbReference type="Proteomes" id="UP000751614">
    <property type="component" value="Unassembled WGS sequence"/>
</dbReference>
<proteinExistence type="inferred from homology"/>
<comment type="similarity">
    <text evidence="1 2">Belongs to the DegT/DnrJ/EryC1 family.</text>
</comment>
<dbReference type="InterPro" id="IPR015424">
    <property type="entry name" value="PyrdxlP-dep_Trfase"/>
</dbReference>
<dbReference type="PANTHER" id="PTHR30244">
    <property type="entry name" value="TRANSAMINASE"/>
    <property type="match status" value="1"/>
</dbReference>
<keyword evidence="3" id="KW-0808">Transferase</keyword>
<sequence>MANSKIPIYQPFLGAEEQKLVAECMDSTWISSQGKFINSFEQEVGKYTGAKHAIAVSNGTVAIHLAMLALDIGEGDEVITTNFTYVASTNAILYVGAHPVFVDVDSESWNIDTNKITEKITSKTKAILYTNIYGCPSEYNELKRIAKEHGVFLIEDAAESFGASYHGKMSGVLGDVSTFSFFGNKTITTGEGGMVLTPHDELNKKIRKLKNQGNSETRRYYHDVLGYNYRMTNIQAAIGLGQLGKLEEILGLKRVLQNNYEKALSDVLTFQKLPEHSTSSYWMCSVLFNSIDEKLKIESALNSANIETRPFFTPIDELPFYDEVEDCPNAKRISALGLNLPSYPGLQFEQQEQIIEIIKNNIK</sequence>
<keyword evidence="3" id="KW-0032">Aminotransferase</keyword>
<comment type="caution">
    <text evidence="3">The sequence shown here is derived from an EMBL/GenBank/DDBJ whole genome shotgun (WGS) entry which is preliminary data.</text>
</comment>
<dbReference type="PANTHER" id="PTHR30244:SF34">
    <property type="entry name" value="DTDP-4-AMINO-4,6-DIDEOXYGALACTOSE TRANSAMINASE"/>
    <property type="match status" value="1"/>
</dbReference>
<dbReference type="EMBL" id="VCNI01000002">
    <property type="protein sequence ID" value="TMU55059.1"/>
    <property type="molecule type" value="Genomic_DNA"/>
</dbReference>
<dbReference type="InterPro" id="IPR015421">
    <property type="entry name" value="PyrdxlP-dep_Trfase_major"/>
</dbReference>
<evidence type="ECO:0000256" key="1">
    <source>
        <dbReference type="ARBA" id="ARBA00037999"/>
    </source>
</evidence>
<dbReference type="Gene3D" id="3.90.1150.10">
    <property type="entry name" value="Aspartate Aminotransferase, domain 1"/>
    <property type="match status" value="1"/>
</dbReference>
<dbReference type="GO" id="GO:0008483">
    <property type="term" value="F:transaminase activity"/>
    <property type="evidence" value="ECO:0007669"/>
    <property type="project" value="UniProtKB-KW"/>
</dbReference>
<keyword evidence="4" id="KW-1185">Reference proteome</keyword>
<protein>
    <submittedName>
        <fullName evidence="3">DegT/DnrJ/EryC1/StrS family aminotransferase</fullName>
    </submittedName>
</protein>
<dbReference type="CDD" id="cd00616">
    <property type="entry name" value="AHBA_syn"/>
    <property type="match status" value="1"/>
</dbReference>
<evidence type="ECO:0000313" key="4">
    <source>
        <dbReference type="Proteomes" id="UP000751614"/>
    </source>
</evidence>
<evidence type="ECO:0000313" key="3">
    <source>
        <dbReference type="EMBL" id="TMU55059.1"/>
    </source>
</evidence>
<reference evidence="3 4" key="1">
    <citation type="submission" date="2019-05" db="EMBL/GenBank/DDBJ databases">
        <title>Flagellimonas sp. AsT0115, sp. nov., isolated from a marine red algae, Asparagopsis taxiformis.</title>
        <authorList>
            <person name="Kim J."/>
            <person name="Jeong S.E."/>
            <person name="Jeon C.O."/>
        </authorList>
    </citation>
    <scope>NUCLEOTIDE SEQUENCE [LARGE SCALE GENOMIC DNA]</scope>
    <source>
        <strain evidence="3 4">AsT0115</strain>
    </source>
</reference>
<keyword evidence="2" id="KW-0663">Pyridoxal phosphate</keyword>
<dbReference type="Gene3D" id="3.40.640.10">
    <property type="entry name" value="Type I PLP-dependent aspartate aminotransferase-like (Major domain)"/>
    <property type="match status" value="1"/>
</dbReference>
<accession>A0ABY2WJN4</accession>
<dbReference type="InterPro" id="IPR000653">
    <property type="entry name" value="DegT/StrS_aminotransferase"/>
</dbReference>